<sequence>MNLQRGFPLLLLLQQFKALLKKNLLLSWRHKTSTFVQLFSSLIFILLIYCIQEAIEARLSVSTAFKTVLDPRPLVSPPIPPCEDKFYIKSPCFDFLWSGNDSLKVQRIVGSIMRNNPGRAIPSSKVMSFRTAAEVDDWLYSNPMRCPGALHFVDRNATTISYGIQTNSTPIEMRGRYEDPTFKFQIPLQLAAEREIARSLVGDPNFSWVVGLKEFAHPPGEIFSAVARIGPTFFLAVAMFGFVFQISSLVTEKELKLRQVMTMMGLYDSAYWLSWLTWEGTLVLLSSLFIVIFGMMFQFDFFLNNSFAVLFLLFFLFELNMLVTAFGFPYSDQFSNTYRTIWSLFPPNLLAEALQLLSDATETPQDIGISWSRRTECAPNDTECVITINDIYIWLVATFFVWFILAIYLDNIIPNAAGVRKSTFYFLKPGYWTGKGGNKIEEGSICSCVGSVPPMEHITPDDEDVLEEENMVKQQIRESIPDPNVAVQIRGLVKTFPGTRKIGCCCKCQKTSPYHAIKVAEKSLAEVRLSKAGKVRAGSYSGGMKRRLSVAIALIGDPKLVILDEPTTGMDPITRRHVWDIIQDAKKGRAIILTTHSMEEADILSDRIAIMAKGRLRCIGTSIRLKSKFGTGFIVTVNFTGSNNGQSPLNGDHEVASPHHDAVKQFFETHLDVLPKEENKAFLTYVIPHDREAILKKFFVELQDREKELGIADIQVSLTTLEDVFLNIAKQAELETAAAEGRLVTLNLTSGPSVEIPPGARFVGIPGTDSAENPRGIMVEVYWEQDDTGALCISGHSPEKPIPPHVELDASSASTSRGNLLGQTGPVHGIVIDPNQIGD</sequence>
<name>A0ACB8LQD8_CITSI</name>
<evidence type="ECO:0000313" key="2">
    <source>
        <dbReference type="Proteomes" id="UP000829398"/>
    </source>
</evidence>
<reference evidence="2" key="1">
    <citation type="journal article" date="2023" name="Hortic. Res.">
        <title>A chromosome-level phased genome enabling allele-level studies in sweet orange: a case study on citrus Huanglongbing tolerance.</title>
        <authorList>
            <person name="Wu B."/>
            <person name="Yu Q."/>
            <person name="Deng Z."/>
            <person name="Duan Y."/>
            <person name="Luo F."/>
            <person name="Gmitter F. Jr."/>
        </authorList>
    </citation>
    <scope>NUCLEOTIDE SEQUENCE [LARGE SCALE GENOMIC DNA]</scope>
    <source>
        <strain evidence="2">cv. Valencia</strain>
    </source>
</reference>
<evidence type="ECO:0000313" key="1">
    <source>
        <dbReference type="EMBL" id="KAH9775728.1"/>
    </source>
</evidence>
<dbReference type="Proteomes" id="UP000829398">
    <property type="component" value="Chromosome 3"/>
</dbReference>
<accession>A0ACB8LQD8</accession>
<dbReference type="EMBL" id="CM039172">
    <property type="protein sequence ID" value="KAH9775728.1"/>
    <property type="molecule type" value="Genomic_DNA"/>
</dbReference>
<keyword evidence="2" id="KW-1185">Reference proteome</keyword>
<comment type="caution">
    <text evidence="1">The sequence shown here is derived from an EMBL/GenBank/DDBJ whole genome shotgun (WGS) entry which is preliminary data.</text>
</comment>
<protein>
    <submittedName>
        <fullName evidence="1">ABC transporter A family member 2</fullName>
    </submittedName>
</protein>
<organism evidence="1 2">
    <name type="scientific">Citrus sinensis</name>
    <name type="common">Sweet orange</name>
    <name type="synonym">Citrus aurantium var. sinensis</name>
    <dbReference type="NCBI Taxonomy" id="2711"/>
    <lineage>
        <taxon>Eukaryota</taxon>
        <taxon>Viridiplantae</taxon>
        <taxon>Streptophyta</taxon>
        <taxon>Embryophyta</taxon>
        <taxon>Tracheophyta</taxon>
        <taxon>Spermatophyta</taxon>
        <taxon>Magnoliopsida</taxon>
        <taxon>eudicotyledons</taxon>
        <taxon>Gunneridae</taxon>
        <taxon>Pentapetalae</taxon>
        <taxon>rosids</taxon>
        <taxon>malvids</taxon>
        <taxon>Sapindales</taxon>
        <taxon>Rutaceae</taxon>
        <taxon>Aurantioideae</taxon>
        <taxon>Citrus</taxon>
    </lineage>
</organism>
<proteinExistence type="predicted"/>
<gene>
    <name evidence="1" type="ORF">KPL71_006486</name>
</gene>